<feature type="compositionally biased region" description="Basic residues" evidence="1">
    <location>
        <begin position="13"/>
        <end position="23"/>
    </location>
</feature>
<reference evidence="2 3" key="1">
    <citation type="submission" date="2023-04" db="EMBL/GenBank/DDBJ databases">
        <title>A novel bacteria isolated from coastal sediment.</title>
        <authorList>
            <person name="Liu X.-J."/>
            <person name="Du Z.-J."/>
        </authorList>
    </citation>
    <scope>NUCLEOTIDE SEQUENCE [LARGE SCALE GENOMIC DNA]</scope>
    <source>
        <strain evidence="2 3">SDUM461003</strain>
    </source>
</reference>
<dbReference type="Proteomes" id="UP001225316">
    <property type="component" value="Unassembled WGS sequence"/>
</dbReference>
<evidence type="ECO:0000256" key="1">
    <source>
        <dbReference type="SAM" id="MobiDB-lite"/>
    </source>
</evidence>
<comment type="caution">
    <text evidence="2">The sequence shown here is derived from an EMBL/GenBank/DDBJ whole genome shotgun (WGS) entry which is preliminary data.</text>
</comment>
<accession>A0ABU1AW56</accession>
<keyword evidence="3" id="KW-1185">Reference proteome</keyword>
<proteinExistence type="predicted"/>
<sequence>MPSQHDNSQSSSSRKKSKRRSRSTTKFIPNLQQLTNAAAELPDPDLWPEKTYQCPIEIDGKQRTIDFALKSINRGKVLAPRWTYEGRILIRKRDA</sequence>
<organism evidence="2 3">
    <name type="scientific">Thalassobacterium maritimum</name>
    <dbReference type="NCBI Taxonomy" id="3041265"/>
    <lineage>
        <taxon>Bacteria</taxon>
        <taxon>Pseudomonadati</taxon>
        <taxon>Verrucomicrobiota</taxon>
        <taxon>Opitutia</taxon>
        <taxon>Puniceicoccales</taxon>
        <taxon>Coraliomargaritaceae</taxon>
        <taxon>Thalassobacterium</taxon>
    </lineage>
</organism>
<gene>
    <name evidence="2" type="ORF">QEH52_12690</name>
</gene>
<evidence type="ECO:0000313" key="2">
    <source>
        <dbReference type="EMBL" id="MDQ8208373.1"/>
    </source>
</evidence>
<dbReference type="RefSeq" id="WP_308950925.1">
    <property type="nucleotide sequence ID" value="NZ_JARXHW010000029.1"/>
</dbReference>
<feature type="region of interest" description="Disordered" evidence="1">
    <location>
        <begin position="1"/>
        <end position="27"/>
    </location>
</feature>
<protein>
    <submittedName>
        <fullName evidence="2">Uncharacterized protein</fullName>
    </submittedName>
</protein>
<dbReference type="EMBL" id="JARXHW010000029">
    <property type="protein sequence ID" value="MDQ8208373.1"/>
    <property type="molecule type" value="Genomic_DNA"/>
</dbReference>
<name>A0ABU1AW56_9BACT</name>
<evidence type="ECO:0000313" key="3">
    <source>
        <dbReference type="Proteomes" id="UP001225316"/>
    </source>
</evidence>